<accession>A0A0L0VK71</accession>
<evidence type="ECO:0000313" key="3">
    <source>
        <dbReference type="Proteomes" id="UP000054564"/>
    </source>
</evidence>
<evidence type="ECO:0000313" key="2">
    <source>
        <dbReference type="EMBL" id="KNE99675.1"/>
    </source>
</evidence>
<sequence>MALTYRRHSNVGPNWNRNSTFPPLSATGASHRAPSPANNHGSMQPGSFSVLKTSISSSPALSISRPTSERSMLYQSTSKSIVSPYSTIPTVSEEPAVNGEQIHPEKGIEEKASVKEEFNLVRAKEPAVIRTSVKADSVGKGKEPAVIRSRPIFHANLEEAKKYHQNRLKSLNGSSKKNPISCEEIISRYCDHFNFQLPILEVIRYKESPTTKKRVFLRIKRRLVGIGEGQTTFEAILAAYDDTVIYLFNGDSALKHQLLQPNESIEWNHRKMANS</sequence>
<dbReference type="AlphaFoldDB" id="A0A0L0VK71"/>
<reference evidence="3" key="2">
    <citation type="submission" date="2014-03" db="EMBL/GenBank/DDBJ databases">
        <title>The Genome Sequence of Puccinia striiformis f. sp. tritici PST-78.</title>
        <authorList>
            <consortium name="The Broad Institute Genome Sequencing Platform"/>
            <person name="Cuomo C."/>
            <person name="Hulbert S."/>
            <person name="Chen X."/>
            <person name="Walker B."/>
            <person name="Young S.K."/>
            <person name="Zeng Q."/>
            <person name="Gargeya S."/>
            <person name="Fitzgerald M."/>
            <person name="Haas B."/>
            <person name="Abouelleil A."/>
            <person name="Alvarado L."/>
            <person name="Arachchi H.M."/>
            <person name="Berlin A.M."/>
            <person name="Chapman S.B."/>
            <person name="Goldberg J."/>
            <person name="Griggs A."/>
            <person name="Gujja S."/>
            <person name="Hansen M."/>
            <person name="Howarth C."/>
            <person name="Imamovic A."/>
            <person name="Larimer J."/>
            <person name="McCowan C."/>
            <person name="Montmayeur A."/>
            <person name="Murphy C."/>
            <person name="Neiman D."/>
            <person name="Pearson M."/>
            <person name="Priest M."/>
            <person name="Roberts A."/>
            <person name="Saif S."/>
            <person name="Shea T."/>
            <person name="Sisk P."/>
            <person name="Sykes S."/>
            <person name="Wortman J."/>
            <person name="Nusbaum C."/>
            <person name="Birren B."/>
        </authorList>
    </citation>
    <scope>NUCLEOTIDE SEQUENCE [LARGE SCALE GENOMIC DNA]</scope>
    <source>
        <strain evidence="3">race PST-78</strain>
    </source>
</reference>
<keyword evidence="3" id="KW-1185">Reference proteome</keyword>
<organism evidence="2 3">
    <name type="scientific">Puccinia striiformis f. sp. tritici PST-78</name>
    <dbReference type="NCBI Taxonomy" id="1165861"/>
    <lineage>
        <taxon>Eukaryota</taxon>
        <taxon>Fungi</taxon>
        <taxon>Dikarya</taxon>
        <taxon>Basidiomycota</taxon>
        <taxon>Pucciniomycotina</taxon>
        <taxon>Pucciniomycetes</taxon>
        <taxon>Pucciniales</taxon>
        <taxon>Pucciniaceae</taxon>
        <taxon>Puccinia</taxon>
    </lineage>
</organism>
<name>A0A0L0VK71_9BASI</name>
<dbReference type="EMBL" id="AJIL01000044">
    <property type="protein sequence ID" value="KNE99675.1"/>
    <property type="molecule type" value="Genomic_DNA"/>
</dbReference>
<comment type="caution">
    <text evidence="2">The sequence shown here is derived from an EMBL/GenBank/DDBJ whole genome shotgun (WGS) entry which is preliminary data.</text>
</comment>
<feature type="compositionally biased region" description="Polar residues" evidence="1">
    <location>
        <begin position="11"/>
        <end position="22"/>
    </location>
</feature>
<dbReference type="Proteomes" id="UP000054564">
    <property type="component" value="Unassembled WGS sequence"/>
</dbReference>
<proteinExistence type="predicted"/>
<feature type="compositionally biased region" description="Polar residues" evidence="1">
    <location>
        <begin position="36"/>
        <end position="50"/>
    </location>
</feature>
<evidence type="ECO:0000256" key="1">
    <source>
        <dbReference type="SAM" id="MobiDB-lite"/>
    </source>
</evidence>
<dbReference type="EMBL" id="AJIL01000044">
    <property type="protein sequence ID" value="KNE99676.1"/>
    <property type="molecule type" value="Genomic_DNA"/>
</dbReference>
<gene>
    <name evidence="2" type="ORF">PSTG_07167</name>
</gene>
<protein>
    <submittedName>
        <fullName evidence="2">Uncharacterized protein</fullName>
    </submittedName>
</protein>
<reference evidence="2" key="1">
    <citation type="submission" date="2014-03" db="EMBL/GenBank/DDBJ databases">
        <title>Cloning and expression analysis of gamma-glutamylcysteines synthetase in perennial ryegrass.</title>
        <authorList>
            <person name="Wei S."/>
            <person name="Sun Z."/>
        </authorList>
    </citation>
    <scope>NUCLEOTIDE SEQUENCE</scope>
    <source>
        <strain evidence="2">Race PST-78</strain>
    </source>
</reference>
<feature type="region of interest" description="Disordered" evidence="1">
    <location>
        <begin position="1"/>
        <end position="50"/>
    </location>
</feature>
<dbReference type="OrthoDB" id="2501918at2759"/>